<dbReference type="Gene3D" id="1.10.510.10">
    <property type="entry name" value="Transferase(Phosphotransferase) domain 1"/>
    <property type="match status" value="1"/>
</dbReference>
<dbReference type="PROSITE" id="PS00108">
    <property type="entry name" value="PROTEIN_KINASE_ST"/>
    <property type="match status" value="1"/>
</dbReference>
<dbReference type="InterPro" id="IPR011009">
    <property type="entry name" value="Kinase-like_dom_sf"/>
</dbReference>
<keyword evidence="3 6" id="KW-0418">Kinase</keyword>
<evidence type="ECO:0000259" key="5">
    <source>
        <dbReference type="PROSITE" id="PS50011"/>
    </source>
</evidence>
<evidence type="ECO:0000313" key="6">
    <source>
        <dbReference type="EMBL" id="LAC25311.1"/>
    </source>
</evidence>
<feature type="domain" description="Protein kinase" evidence="5">
    <location>
        <begin position="18"/>
        <end position="254"/>
    </location>
</feature>
<dbReference type="SMART" id="SM00220">
    <property type="entry name" value="S_TKc"/>
    <property type="match status" value="1"/>
</dbReference>
<accession>A0A6A7G3J4</accession>
<name>A0A6A7G3J4_9CRUS</name>
<dbReference type="EMBL" id="IACT01006173">
    <property type="protein sequence ID" value="LAC25311.1"/>
    <property type="molecule type" value="mRNA"/>
</dbReference>
<evidence type="ECO:0000256" key="3">
    <source>
        <dbReference type="ARBA" id="ARBA00022777"/>
    </source>
</evidence>
<dbReference type="PROSITE" id="PS50011">
    <property type="entry name" value="PROTEIN_KINASE_DOM"/>
    <property type="match status" value="1"/>
</dbReference>
<keyword evidence="4" id="KW-0067">ATP-binding</keyword>
<dbReference type="InterPro" id="IPR051681">
    <property type="entry name" value="Ser/Thr_Kinases-Pseudokinases"/>
</dbReference>
<dbReference type="PANTHER" id="PTHR44329:SF288">
    <property type="entry name" value="MITOGEN-ACTIVATED PROTEIN KINASE KINASE KINASE 20"/>
    <property type="match status" value="1"/>
</dbReference>
<dbReference type="PANTHER" id="PTHR44329">
    <property type="entry name" value="SERINE/THREONINE-PROTEIN KINASE TNNI3K-RELATED"/>
    <property type="match status" value="1"/>
</dbReference>
<protein>
    <submittedName>
        <fullName evidence="6">Serine/threonine-protein kinase CPE1738</fullName>
    </submittedName>
</protein>
<keyword evidence="1" id="KW-0808">Transferase</keyword>
<evidence type="ECO:0000256" key="4">
    <source>
        <dbReference type="ARBA" id="ARBA00022840"/>
    </source>
</evidence>
<dbReference type="InterPro" id="IPR000719">
    <property type="entry name" value="Prot_kinase_dom"/>
</dbReference>
<reference evidence="6" key="1">
    <citation type="submission" date="2017-11" db="EMBL/GenBank/DDBJ databases">
        <title>The sensing device of the deep-sea amphipod.</title>
        <authorList>
            <person name="Kobayashi H."/>
            <person name="Nagahama T."/>
            <person name="Arai W."/>
            <person name="Sasagawa Y."/>
            <person name="Umeda M."/>
            <person name="Hayashi T."/>
            <person name="Nikaido I."/>
            <person name="Watanabe H."/>
            <person name="Oguri K."/>
            <person name="Kitazato H."/>
            <person name="Fujioka K."/>
            <person name="Kido Y."/>
            <person name="Takami H."/>
        </authorList>
    </citation>
    <scope>NUCLEOTIDE SEQUENCE</scope>
    <source>
        <tissue evidence="6">Whole body</tissue>
    </source>
</reference>
<evidence type="ECO:0000256" key="1">
    <source>
        <dbReference type="ARBA" id="ARBA00022679"/>
    </source>
</evidence>
<dbReference type="GO" id="GO:0005524">
    <property type="term" value="F:ATP binding"/>
    <property type="evidence" value="ECO:0007669"/>
    <property type="project" value="UniProtKB-KW"/>
</dbReference>
<organism evidence="6">
    <name type="scientific">Hirondellea gigas</name>
    <dbReference type="NCBI Taxonomy" id="1518452"/>
    <lineage>
        <taxon>Eukaryota</taxon>
        <taxon>Metazoa</taxon>
        <taxon>Ecdysozoa</taxon>
        <taxon>Arthropoda</taxon>
        <taxon>Crustacea</taxon>
        <taxon>Multicrustacea</taxon>
        <taxon>Malacostraca</taxon>
        <taxon>Eumalacostraca</taxon>
        <taxon>Peracarida</taxon>
        <taxon>Amphipoda</taxon>
        <taxon>Amphilochidea</taxon>
        <taxon>Lysianassida</taxon>
        <taxon>Lysianassidira</taxon>
        <taxon>Lysianassoidea</taxon>
        <taxon>Lysianassidae</taxon>
        <taxon>Hirondellea</taxon>
    </lineage>
</organism>
<dbReference type="AlphaFoldDB" id="A0A6A7G3J4"/>
<dbReference type="Pfam" id="PF00069">
    <property type="entry name" value="Pkinase"/>
    <property type="match status" value="1"/>
</dbReference>
<dbReference type="SUPFAM" id="SSF56112">
    <property type="entry name" value="Protein kinase-like (PK-like)"/>
    <property type="match status" value="1"/>
</dbReference>
<dbReference type="InterPro" id="IPR008271">
    <property type="entry name" value="Ser/Thr_kinase_AS"/>
</dbReference>
<evidence type="ECO:0000256" key="2">
    <source>
        <dbReference type="ARBA" id="ARBA00022741"/>
    </source>
</evidence>
<dbReference type="GO" id="GO:0004674">
    <property type="term" value="F:protein serine/threonine kinase activity"/>
    <property type="evidence" value="ECO:0007669"/>
    <property type="project" value="TreeGrafter"/>
</dbReference>
<sequence length="254" mass="28406">MTTFSYNIECLEIAASSFEVVSRIGSGSQGATYVVKYQGRPACAKVFNQEKEMVQEVLMLNAAKSSLCSPNLFGVCTSLRLVIMELAPGTNLHYFLGTRPCRVSVHRVMVALGQAIERIHFAGIIHNDLKFDNIMVSENYENPRITLVDFAWATFKRCVPYPHINPAEIENFPHVSPRLASGGECDSNTDNYSFGVLLQTIADSYKCPLFAVLARMLTQHGGIMYSLQSLLQYIRDDYCYSCQHSCPCPNCIKF</sequence>
<keyword evidence="2" id="KW-0547">Nucleotide-binding</keyword>
<proteinExistence type="evidence at transcript level"/>